<dbReference type="HAMAP" id="MF_01080">
    <property type="entry name" value="TruB_bact"/>
    <property type="match status" value="1"/>
</dbReference>
<dbReference type="Gene3D" id="3.30.2350.10">
    <property type="entry name" value="Pseudouridine synthase"/>
    <property type="match status" value="1"/>
</dbReference>
<reference evidence="8" key="2">
    <citation type="journal article" date="2021" name="PeerJ">
        <title>Extensive microbial diversity within the chicken gut microbiome revealed by metagenomics and culture.</title>
        <authorList>
            <person name="Gilroy R."/>
            <person name="Ravi A."/>
            <person name="Getino M."/>
            <person name="Pursley I."/>
            <person name="Horton D.L."/>
            <person name="Alikhan N.F."/>
            <person name="Baker D."/>
            <person name="Gharbi K."/>
            <person name="Hall N."/>
            <person name="Watson M."/>
            <person name="Adriaenssens E.M."/>
            <person name="Foster-Nyarko E."/>
            <person name="Jarju S."/>
            <person name="Secka A."/>
            <person name="Antonio M."/>
            <person name="Oren A."/>
            <person name="Chaudhuri R.R."/>
            <person name="La Ragione R."/>
            <person name="Hildebrand F."/>
            <person name="Pallen M.J."/>
        </authorList>
    </citation>
    <scope>NUCLEOTIDE SEQUENCE</scope>
    <source>
        <strain evidence="8">CHK195-12923</strain>
    </source>
</reference>
<dbReference type="AlphaFoldDB" id="A0A9D1MKI7"/>
<dbReference type="Proteomes" id="UP000824110">
    <property type="component" value="Unassembled WGS sequence"/>
</dbReference>
<reference evidence="8" key="1">
    <citation type="submission" date="2020-10" db="EMBL/GenBank/DDBJ databases">
        <authorList>
            <person name="Gilroy R."/>
        </authorList>
    </citation>
    <scope>NUCLEOTIDE SEQUENCE</scope>
    <source>
        <strain evidence="8">CHK195-12923</strain>
    </source>
</reference>
<evidence type="ECO:0000259" key="7">
    <source>
        <dbReference type="Pfam" id="PF16198"/>
    </source>
</evidence>
<accession>A0A9D1MKI7</accession>
<dbReference type="GO" id="GO:0003723">
    <property type="term" value="F:RNA binding"/>
    <property type="evidence" value="ECO:0007669"/>
    <property type="project" value="InterPro"/>
</dbReference>
<dbReference type="GO" id="GO:1990481">
    <property type="term" value="P:mRNA pseudouridine synthesis"/>
    <property type="evidence" value="ECO:0007669"/>
    <property type="project" value="TreeGrafter"/>
</dbReference>
<comment type="function">
    <text evidence="5">Responsible for synthesis of pseudouridine from uracil-55 in the psi GC loop of transfer RNAs.</text>
</comment>
<keyword evidence="3 5" id="KW-0819">tRNA processing</keyword>
<dbReference type="Pfam" id="PF01509">
    <property type="entry name" value="TruB_N"/>
    <property type="match status" value="1"/>
</dbReference>
<dbReference type="PANTHER" id="PTHR13767:SF2">
    <property type="entry name" value="PSEUDOURIDYLATE SYNTHASE TRUB1"/>
    <property type="match status" value="1"/>
</dbReference>
<evidence type="ECO:0000256" key="1">
    <source>
        <dbReference type="ARBA" id="ARBA00000385"/>
    </source>
</evidence>
<dbReference type="EMBL" id="DVNE01000045">
    <property type="protein sequence ID" value="HIU61944.1"/>
    <property type="molecule type" value="Genomic_DNA"/>
</dbReference>
<dbReference type="PANTHER" id="PTHR13767">
    <property type="entry name" value="TRNA-PSEUDOURIDINE SYNTHASE"/>
    <property type="match status" value="1"/>
</dbReference>
<evidence type="ECO:0000256" key="4">
    <source>
        <dbReference type="ARBA" id="ARBA00023235"/>
    </source>
</evidence>
<feature type="domain" description="tRNA pseudouridylate synthase B C-terminal" evidence="7">
    <location>
        <begin position="178"/>
        <end position="229"/>
    </location>
</feature>
<dbReference type="CDD" id="cd02573">
    <property type="entry name" value="PseudoU_synth_EcTruB"/>
    <property type="match status" value="1"/>
</dbReference>
<protein>
    <recommendedName>
        <fullName evidence="5">tRNA pseudouridine synthase B</fullName>
        <ecNumber evidence="5">5.4.99.25</ecNumber>
    </recommendedName>
    <alternativeName>
        <fullName evidence="5">tRNA pseudouridine(55) synthase</fullName>
        <shortName evidence="5">Psi55 synthase</shortName>
    </alternativeName>
    <alternativeName>
        <fullName evidence="5">tRNA pseudouridylate synthase</fullName>
    </alternativeName>
    <alternativeName>
        <fullName evidence="5">tRNA-uridine isomerase</fullName>
    </alternativeName>
</protein>
<comment type="similarity">
    <text evidence="2 5">Belongs to the pseudouridine synthase TruB family. Type 1 subfamily.</text>
</comment>
<dbReference type="NCBIfam" id="TIGR00431">
    <property type="entry name" value="TruB"/>
    <property type="match status" value="1"/>
</dbReference>
<sequence>MSENLFTRTGFINVNKEQGVSSAREVAVIKKLTGLPCGHMGTLDPMASGVLPVAVGNATRLFDYFLSKRKRYLAQFTFGILTDTLDTTGKVIAEGGRIPSENEIAEALPRLTGGIMQVPPAYSAKSVGGERGYKLARAGKTFELAPKLVSVGEFILKGRVKENVFCFEIECGSGTYIRSLARDLGELVGTYASMNSLVRTKSGCFEIENSVETRCLNRENISDFLVPADSVLPYPCKTLDAREEKLYLNGVPAPCGLPEGLYRIYRQDGSFHGVGFSDGTNLKSRLKLCQK</sequence>
<dbReference type="EC" id="5.4.99.25" evidence="5"/>
<dbReference type="SUPFAM" id="SSF55120">
    <property type="entry name" value="Pseudouridine synthase"/>
    <property type="match status" value="1"/>
</dbReference>
<dbReference type="InterPro" id="IPR014780">
    <property type="entry name" value="tRNA_psdUridine_synth_TruB"/>
</dbReference>
<feature type="domain" description="Pseudouridine synthase II N-terminal" evidence="6">
    <location>
        <begin position="37"/>
        <end position="177"/>
    </location>
</feature>
<proteinExistence type="inferred from homology"/>
<dbReference type="GO" id="GO:0031119">
    <property type="term" value="P:tRNA pseudouridine synthesis"/>
    <property type="evidence" value="ECO:0007669"/>
    <property type="project" value="UniProtKB-UniRule"/>
</dbReference>
<feature type="active site" description="Nucleophile" evidence="5">
    <location>
        <position position="44"/>
    </location>
</feature>
<dbReference type="InterPro" id="IPR020103">
    <property type="entry name" value="PsdUridine_synth_cat_dom_sf"/>
</dbReference>
<evidence type="ECO:0000313" key="8">
    <source>
        <dbReference type="EMBL" id="HIU61944.1"/>
    </source>
</evidence>
<dbReference type="Pfam" id="PF16198">
    <property type="entry name" value="TruB_C_2"/>
    <property type="match status" value="1"/>
</dbReference>
<evidence type="ECO:0000256" key="3">
    <source>
        <dbReference type="ARBA" id="ARBA00022694"/>
    </source>
</evidence>
<gene>
    <name evidence="5 8" type="primary">truB</name>
    <name evidence="8" type="ORF">IAB69_04780</name>
</gene>
<comment type="catalytic activity">
    <reaction evidence="1 5">
        <text>uridine(55) in tRNA = pseudouridine(55) in tRNA</text>
        <dbReference type="Rhea" id="RHEA:42532"/>
        <dbReference type="Rhea" id="RHEA-COMP:10101"/>
        <dbReference type="Rhea" id="RHEA-COMP:10102"/>
        <dbReference type="ChEBI" id="CHEBI:65314"/>
        <dbReference type="ChEBI" id="CHEBI:65315"/>
        <dbReference type="EC" id="5.4.99.25"/>
    </reaction>
</comment>
<organism evidence="8 9">
    <name type="scientific">Candidatus Coproplasma excrementigallinarum</name>
    <dbReference type="NCBI Taxonomy" id="2840747"/>
    <lineage>
        <taxon>Bacteria</taxon>
        <taxon>Bacillati</taxon>
        <taxon>Bacillota</taxon>
        <taxon>Clostridia</taxon>
        <taxon>Eubacteriales</taxon>
        <taxon>Candidatus Coproplasma</taxon>
    </lineage>
</organism>
<evidence type="ECO:0000256" key="5">
    <source>
        <dbReference type="HAMAP-Rule" id="MF_01080"/>
    </source>
</evidence>
<dbReference type="InterPro" id="IPR002501">
    <property type="entry name" value="PsdUridine_synth_N"/>
</dbReference>
<evidence type="ECO:0000313" key="9">
    <source>
        <dbReference type="Proteomes" id="UP000824110"/>
    </source>
</evidence>
<name>A0A9D1MKI7_9FIRM</name>
<evidence type="ECO:0000259" key="6">
    <source>
        <dbReference type="Pfam" id="PF01509"/>
    </source>
</evidence>
<comment type="caution">
    <text evidence="8">The sequence shown here is derived from an EMBL/GenBank/DDBJ whole genome shotgun (WGS) entry which is preliminary data.</text>
</comment>
<dbReference type="GO" id="GO:0160148">
    <property type="term" value="F:tRNA pseudouridine(55) synthase activity"/>
    <property type="evidence" value="ECO:0007669"/>
    <property type="project" value="UniProtKB-EC"/>
</dbReference>
<evidence type="ECO:0000256" key="2">
    <source>
        <dbReference type="ARBA" id="ARBA00005642"/>
    </source>
</evidence>
<dbReference type="InterPro" id="IPR032819">
    <property type="entry name" value="TruB_C"/>
</dbReference>
<keyword evidence="4 5" id="KW-0413">Isomerase</keyword>